<dbReference type="Gene3D" id="3.40.50.150">
    <property type="entry name" value="Vaccinia Virus protein VP39"/>
    <property type="match status" value="1"/>
</dbReference>
<evidence type="ECO:0000313" key="2">
    <source>
        <dbReference type="EMBL" id="TQM06066.1"/>
    </source>
</evidence>
<dbReference type="InterPro" id="IPR041698">
    <property type="entry name" value="Methyltransf_25"/>
</dbReference>
<proteinExistence type="predicted"/>
<keyword evidence="2" id="KW-0808">Transferase</keyword>
<comment type="caution">
    <text evidence="2">The sequence shown here is derived from an EMBL/GenBank/DDBJ whole genome shotgun (WGS) entry which is preliminary data.</text>
</comment>
<evidence type="ECO:0000313" key="3">
    <source>
        <dbReference type="Proteomes" id="UP000315677"/>
    </source>
</evidence>
<dbReference type="Pfam" id="PF13649">
    <property type="entry name" value="Methyltransf_25"/>
    <property type="match status" value="1"/>
</dbReference>
<organism evidence="2 3">
    <name type="scientific">Pseudonocardia kunmingensis</name>
    <dbReference type="NCBI Taxonomy" id="630975"/>
    <lineage>
        <taxon>Bacteria</taxon>
        <taxon>Bacillati</taxon>
        <taxon>Actinomycetota</taxon>
        <taxon>Actinomycetes</taxon>
        <taxon>Pseudonocardiales</taxon>
        <taxon>Pseudonocardiaceae</taxon>
        <taxon>Pseudonocardia</taxon>
    </lineage>
</organism>
<dbReference type="SUPFAM" id="SSF53335">
    <property type="entry name" value="S-adenosyl-L-methionine-dependent methyltransferases"/>
    <property type="match status" value="1"/>
</dbReference>
<dbReference type="InterPro" id="IPR029063">
    <property type="entry name" value="SAM-dependent_MTases_sf"/>
</dbReference>
<dbReference type="GO" id="GO:0008168">
    <property type="term" value="F:methyltransferase activity"/>
    <property type="evidence" value="ECO:0007669"/>
    <property type="project" value="UniProtKB-KW"/>
</dbReference>
<dbReference type="Proteomes" id="UP000315677">
    <property type="component" value="Unassembled WGS sequence"/>
</dbReference>
<dbReference type="RefSeq" id="WP_142059673.1">
    <property type="nucleotide sequence ID" value="NZ_VFPA01000004.1"/>
</dbReference>
<protein>
    <submittedName>
        <fullName evidence="2">Methyltransferase family protein</fullName>
    </submittedName>
</protein>
<evidence type="ECO:0000259" key="1">
    <source>
        <dbReference type="Pfam" id="PF13649"/>
    </source>
</evidence>
<dbReference type="OrthoDB" id="3382693at2"/>
<dbReference type="EMBL" id="VFPA01000004">
    <property type="protein sequence ID" value="TQM06066.1"/>
    <property type="molecule type" value="Genomic_DNA"/>
</dbReference>
<name>A0A543D9T3_9PSEU</name>
<dbReference type="GO" id="GO:0032259">
    <property type="term" value="P:methylation"/>
    <property type="evidence" value="ECO:0007669"/>
    <property type="project" value="UniProtKB-KW"/>
</dbReference>
<keyword evidence="2" id="KW-0489">Methyltransferase</keyword>
<keyword evidence="3" id="KW-1185">Reference proteome</keyword>
<gene>
    <name evidence="2" type="ORF">FB558_6301</name>
</gene>
<dbReference type="CDD" id="cd02440">
    <property type="entry name" value="AdoMet_MTases"/>
    <property type="match status" value="1"/>
</dbReference>
<reference evidence="2 3" key="1">
    <citation type="submission" date="2019-06" db="EMBL/GenBank/DDBJ databases">
        <title>Sequencing the genomes of 1000 actinobacteria strains.</title>
        <authorList>
            <person name="Klenk H.-P."/>
        </authorList>
    </citation>
    <scope>NUCLEOTIDE SEQUENCE [LARGE SCALE GENOMIC DNA]</scope>
    <source>
        <strain evidence="2 3">DSM 45301</strain>
    </source>
</reference>
<feature type="domain" description="Methyltransferase" evidence="1">
    <location>
        <begin position="35"/>
        <end position="133"/>
    </location>
</feature>
<sequence>MTGPSTDDPLAAEAVFAPVDAALTDPLPVSPGAAVADIGPGAGTVTLHLAERVGADGRVYAVDVDPDALAALRHRADAAGLGERLRTVRHDLDDGPPRLPEPVALVWSGACVHHALDQAASVVGLAGLLGPDGTLAVGEGGLPLRTLPWDVGVGRPGLEARLDAAHDSWFGGWFAARPGVVRETRGWSELLRCAGLHGVSSRSALLDLPAPLTTQARSVVLAELGARVRRARAFLDLDDAPAWDRLLDPDDADWLGHRPDLALLTARSVHTGRCRPSDPG</sequence>
<dbReference type="AlphaFoldDB" id="A0A543D9T3"/>
<accession>A0A543D9T3</accession>